<evidence type="ECO:0000313" key="3">
    <source>
        <dbReference type="Proteomes" id="UP000006753"/>
    </source>
</evidence>
<dbReference type="AlphaFoldDB" id="K1XIT6"/>
<keyword evidence="1" id="KW-0732">Signal</keyword>
<dbReference type="Proteomes" id="UP000006753">
    <property type="component" value="Unassembled WGS sequence"/>
</dbReference>
<accession>K1XIT6</accession>
<dbReference type="EMBL" id="JH921429">
    <property type="protein sequence ID" value="EKD20603.1"/>
    <property type="molecule type" value="Genomic_DNA"/>
</dbReference>
<name>K1XIT6_MARBU</name>
<feature type="signal peptide" evidence="1">
    <location>
        <begin position="1"/>
        <end position="23"/>
    </location>
</feature>
<proteinExistence type="predicted"/>
<evidence type="ECO:0000313" key="2">
    <source>
        <dbReference type="EMBL" id="EKD20603.1"/>
    </source>
</evidence>
<dbReference type="GeneID" id="18757220"/>
<reference evidence="2 3" key="1">
    <citation type="journal article" date="2012" name="BMC Genomics">
        <title>Sequencing the genome of Marssonina brunnea reveals fungus-poplar co-evolution.</title>
        <authorList>
            <person name="Zhu S."/>
            <person name="Cao Y.-Z."/>
            <person name="Jiang C."/>
            <person name="Tan B.-Y."/>
            <person name="Wang Z."/>
            <person name="Feng S."/>
            <person name="Zhang L."/>
            <person name="Su X.-H."/>
            <person name="Brejova B."/>
            <person name="Vinar T."/>
            <person name="Xu M."/>
            <person name="Wang M.-X."/>
            <person name="Zhang S.-G."/>
            <person name="Huang M.-R."/>
            <person name="Wu R."/>
            <person name="Zhou Y."/>
        </authorList>
    </citation>
    <scope>NUCLEOTIDE SEQUENCE [LARGE SCALE GENOMIC DNA]</scope>
    <source>
        <strain evidence="2 3">MB_m1</strain>
    </source>
</reference>
<dbReference type="InterPro" id="IPR045564">
    <property type="entry name" value="DUF5910"/>
</dbReference>
<dbReference type="InParanoid" id="K1XIT6"/>
<protein>
    <submittedName>
        <fullName evidence="2">Uncharacterized protein</fullName>
    </submittedName>
</protein>
<organism evidence="2 3">
    <name type="scientific">Marssonina brunnea f. sp. multigermtubi (strain MB_m1)</name>
    <name type="common">Marssonina leaf spot fungus</name>
    <dbReference type="NCBI Taxonomy" id="1072389"/>
    <lineage>
        <taxon>Eukaryota</taxon>
        <taxon>Fungi</taxon>
        <taxon>Dikarya</taxon>
        <taxon>Ascomycota</taxon>
        <taxon>Pezizomycotina</taxon>
        <taxon>Leotiomycetes</taxon>
        <taxon>Helotiales</taxon>
        <taxon>Drepanopezizaceae</taxon>
        <taxon>Drepanopeziza</taxon>
    </lineage>
</organism>
<dbReference type="HOGENOM" id="CLU_091777_0_0_1"/>
<dbReference type="KEGG" id="mbe:MBM_01285"/>
<sequence length="206" mass="23849">MPRSRSVFAILLALSFFFNGAQALFWRKKIVIGYAVVIKEYADEINDDHKLRVEEPTSYNPQLGNGFYMLNNPDTLPTGVDYWYCAVKARRWKVKKAGKAYIPQYNAQRQILWAGSEEGFVNYIGETAKLREPKRALRFSWTKVTDWAMQMVIPSGVVTDDRGLNLWAQCFESKEELKKFSKDIIDWGSLWKIKGEPGPKPDKSRR</sequence>
<dbReference type="Pfam" id="PF19287">
    <property type="entry name" value="DUF5910"/>
    <property type="match status" value="1"/>
</dbReference>
<feature type="chain" id="PRO_5003853511" evidence="1">
    <location>
        <begin position="24"/>
        <end position="206"/>
    </location>
</feature>
<dbReference type="OrthoDB" id="4540223at2759"/>
<gene>
    <name evidence="2" type="ORF">MBM_01285</name>
</gene>
<evidence type="ECO:0000256" key="1">
    <source>
        <dbReference type="SAM" id="SignalP"/>
    </source>
</evidence>
<keyword evidence="3" id="KW-1185">Reference proteome</keyword>
<dbReference type="eggNOG" id="ENOG502SUI0">
    <property type="taxonomic scope" value="Eukaryota"/>
</dbReference>